<proteinExistence type="predicted"/>
<dbReference type="OrthoDB" id="9100791at2"/>
<dbReference type="EMBL" id="PNYC01000018">
    <property type="protein sequence ID" value="PMS33391.1"/>
    <property type="molecule type" value="Genomic_DNA"/>
</dbReference>
<dbReference type="RefSeq" id="WP_018442239.1">
    <property type="nucleotide sequence ID" value="NZ_KB890185.1"/>
</dbReference>
<organism evidence="1 2">
    <name type="scientific">Trinickia symbiotica</name>
    <dbReference type="NCBI Taxonomy" id="863227"/>
    <lineage>
        <taxon>Bacteria</taxon>
        <taxon>Pseudomonadati</taxon>
        <taxon>Pseudomonadota</taxon>
        <taxon>Betaproteobacteria</taxon>
        <taxon>Burkholderiales</taxon>
        <taxon>Burkholderiaceae</taxon>
        <taxon>Trinickia</taxon>
    </lineage>
</organism>
<reference evidence="1 2" key="1">
    <citation type="submission" date="2018-01" db="EMBL/GenBank/DDBJ databases">
        <title>Whole genome analyses suggest that Burkholderia sensu lato contains two further novel genera in the rhizoxinica-symbiotica group Mycetohabitans gen. nov., and Trinickia gen. nov.: implications for the evolution of diazotrophy and nodulation in the Burkholderiaceae.</title>
        <authorList>
            <person name="Estrada-de los Santos P."/>
            <person name="Palmer M."/>
            <person name="Chavez-Ramirez B."/>
            <person name="Beukes C."/>
            <person name="Steenkamp E.T."/>
            <person name="Hirsch A.M."/>
            <person name="Manyaka P."/>
            <person name="Maluk M."/>
            <person name="Lafos M."/>
            <person name="Crook M."/>
            <person name="Gross E."/>
            <person name="Simon M.F."/>
            <person name="Bueno dos Reis Junior F."/>
            <person name="Poole P.S."/>
            <person name="Venter S.N."/>
            <person name="James E.K."/>
        </authorList>
    </citation>
    <scope>NUCLEOTIDE SEQUENCE [LARGE SCALE GENOMIC DNA]</scope>
    <source>
        <strain evidence="1 2">JPY 581</strain>
    </source>
</reference>
<dbReference type="AlphaFoldDB" id="A0A2N7WVM2"/>
<accession>A0A2N7WVM2</accession>
<keyword evidence="2" id="KW-1185">Reference proteome</keyword>
<protein>
    <submittedName>
        <fullName evidence="1">Uncharacterized protein</fullName>
    </submittedName>
</protein>
<evidence type="ECO:0000313" key="1">
    <source>
        <dbReference type="EMBL" id="PMS33391.1"/>
    </source>
</evidence>
<gene>
    <name evidence="1" type="ORF">C0Z20_24345</name>
</gene>
<sequence length="83" mass="9426">MDLHVIYTRSDRILLSRRRYESWRQIQDEIADYVTSLGPWSPEDTVAYLGYEHLGLDPSAAEQVATLLASTDPIIELKFGLSA</sequence>
<dbReference type="Proteomes" id="UP000235777">
    <property type="component" value="Unassembled WGS sequence"/>
</dbReference>
<evidence type="ECO:0000313" key="2">
    <source>
        <dbReference type="Proteomes" id="UP000235777"/>
    </source>
</evidence>
<comment type="caution">
    <text evidence="1">The sequence shown here is derived from an EMBL/GenBank/DDBJ whole genome shotgun (WGS) entry which is preliminary data.</text>
</comment>
<name>A0A2N7WVM2_9BURK</name>
<dbReference type="STRING" id="863227.GCA_000373005_03654"/>